<feature type="compositionally biased region" description="Acidic residues" evidence="1">
    <location>
        <begin position="618"/>
        <end position="632"/>
    </location>
</feature>
<feature type="compositionally biased region" description="Basic and acidic residues" evidence="1">
    <location>
        <begin position="197"/>
        <end position="206"/>
    </location>
</feature>
<feature type="signal peptide" evidence="2">
    <location>
        <begin position="1"/>
        <end position="23"/>
    </location>
</feature>
<evidence type="ECO:0000313" key="4">
    <source>
        <dbReference type="Proteomes" id="UP000277580"/>
    </source>
</evidence>
<evidence type="ECO:0000313" key="3">
    <source>
        <dbReference type="EMBL" id="RPB10815.1"/>
    </source>
</evidence>
<feature type="compositionally biased region" description="Low complexity" evidence="1">
    <location>
        <begin position="126"/>
        <end position="165"/>
    </location>
</feature>
<protein>
    <submittedName>
        <fullName evidence="3">Uncharacterized protein</fullName>
    </submittedName>
</protein>
<keyword evidence="2" id="KW-0732">Signal</keyword>
<feature type="region of interest" description="Disordered" evidence="1">
    <location>
        <begin position="847"/>
        <end position="867"/>
    </location>
</feature>
<organism evidence="3 4">
    <name type="scientific">Morchella conica CCBAS932</name>
    <dbReference type="NCBI Taxonomy" id="1392247"/>
    <lineage>
        <taxon>Eukaryota</taxon>
        <taxon>Fungi</taxon>
        <taxon>Dikarya</taxon>
        <taxon>Ascomycota</taxon>
        <taxon>Pezizomycotina</taxon>
        <taxon>Pezizomycetes</taxon>
        <taxon>Pezizales</taxon>
        <taxon>Morchellaceae</taxon>
        <taxon>Morchella</taxon>
    </lineage>
</organism>
<dbReference type="AlphaFoldDB" id="A0A3N4KYI4"/>
<dbReference type="GO" id="GO:1902412">
    <property type="term" value="P:regulation of mitotic cytokinesis"/>
    <property type="evidence" value="ECO:0007669"/>
    <property type="project" value="InterPro"/>
</dbReference>
<feature type="compositionally biased region" description="Low complexity" evidence="1">
    <location>
        <begin position="207"/>
        <end position="236"/>
    </location>
</feature>
<dbReference type="GO" id="GO:0005096">
    <property type="term" value="F:GTPase activator activity"/>
    <property type="evidence" value="ECO:0007669"/>
    <property type="project" value="InterPro"/>
</dbReference>
<feature type="compositionally biased region" description="Basic residues" evidence="1">
    <location>
        <begin position="237"/>
        <end position="247"/>
    </location>
</feature>
<name>A0A3N4KYI4_9PEZI</name>
<dbReference type="Proteomes" id="UP000277580">
    <property type="component" value="Unassembled WGS sequence"/>
</dbReference>
<feature type="compositionally biased region" description="Low complexity" evidence="1">
    <location>
        <begin position="535"/>
        <end position="550"/>
    </location>
</feature>
<dbReference type="PROSITE" id="PS51257">
    <property type="entry name" value="PROKAR_LIPOPROTEIN"/>
    <property type="match status" value="1"/>
</dbReference>
<feature type="region of interest" description="Disordered" evidence="1">
    <location>
        <begin position="517"/>
        <end position="635"/>
    </location>
</feature>
<feature type="region of interest" description="Disordered" evidence="1">
    <location>
        <begin position="29"/>
        <end position="341"/>
    </location>
</feature>
<sequence length="1170" mass="126279">MKTVSTLCATSTVGIAACGFALARPCKPNDAHDQLTNPNTITTTTNTNTNNTTPIIREPETVTPRSEKRKSARKSWGGYYGSGSSSGSGNHNTNNNTNNNNGQTLFPEEPSPRTSTSRRWLHRLSESFSSSSSSSSTPSSPTSSTSQSRSTSSFSSRSRPYTSSSLVPFGARRSSSRPRTGNKLVKRNPSSRNAVRPAEDGGEHDSPTSSTTGSPTRPAAVPAATTPLQPTTPAAANHHHSPSHRQRPSTAGVHQSFAQSQSSPISPIHASRPSTSALFSHPAASHRHQEQALAQPPPPTTSWRGFFTPKRHKPSSSKYTSTTSPSTPSSPGGLKLPRKPFSGVRRIYPKQLQKNGGSGRGELIGPTLMLAPTPATTQQQHQQHLLLNIDIDSESVFSGAESSLFFDSRPASRMDDLVELAAVRRSSTGMALGMGMGMGMGATSPRNSARRRSLSGVNYLQTAPIHYRSLNTCENGDGVDGCCDGLSALDFGFGRMEDQSSPAGTDAAASCATGTHATSTTTHTTHHNTFHTHSHTTTSTSPSSSNTHSPSSHHHYHYYHTRSASHEEDIPPVPSLPQLDGNMDFVSRAYSPDPDQQQQEGEDEEENGDRHESSLSPEDSDNGDDDDADVDDDMHHHHHDFDLDLDDGENIVPLSISDRQHRLSLISASERASTLVGSEDNMEDFQSDTVFDSLRTRASELTPRADQLFDQQQDEPFGSGLEHHHHHHAPHPLRYKHYVSGEFGSLKNRDNSSSNMHATTTTSNAHKAFDDDEDGSSSDWDAPSRNGDDDGMRIVSGGLRPYSGLLSAASLGLHSNNASSTSFGTAPEGFSINDGSSIRETNSSILDWSESVSPTPQPQPSYAKRSKTIHAKESIMLTSSRSGRRAPSYHVRSQSMPLVNSHGRVPLPSENWDEDFLDDDDEGGCLNMVIPRAIEEQQASVIGHLGCVREFALLVEDLKHLRSLAISSGVRNGVHQAIFDEAEGIIALATLDDDQPIPAVPEAPSRTPPSKGSHRRSSILLPDDDVFGGGGIGAPSTPLLRRSFGHTPPNISPQSRKTIDRNDPVEVAKGIMERMQQSGGHHVRGQSDDAIVTGKPKKVQFDTDMLRELVKHVGKLKRTMQSIVDDARDLVESPLDMEDGFECRGSFEGFEEGWEFSRGAAAAGHLVGVV</sequence>
<proteinExistence type="predicted"/>
<feature type="compositionally biased region" description="Low complexity" evidence="1">
    <location>
        <begin position="36"/>
        <end position="56"/>
    </location>
</feature>
<gene>
    <name evidence="3" type="ORF">P167DRAFT_546918</name>
</gene>
<reference evidence="3 4" key="1">
    <citation type="journal article" date="2018" name="Nat. Ecol. Evol.">
        <title>Pezizomycetes genomes reveal the molecular basis of ectomycorrhizal truffle lifestyle.</title>
        <authorList>
            <person name="Murat C."/>
            <person name="Payen T."/>
            <person name="Noel B."/>
            <person name="Kuo A."/>
            <person name="Morin E."/>
            <person name="Chen J."/>
            <person name="Kohler A."/>
            <person name="Krizsan K."/>
            <person name="Balestrini R."/>
            <person name="Da Silva C."/>
            <person name="Montanini B."/>
            <person name="Hainaut M."/>
            <person name="Levati E."/>
            <person name="Barry K.W."/>
            <person name="Belfiori B."/>
            <person name="Cichocki N."/>
            <person name="Clum A."/>
            <person name="Dockter R.B."/>
            <person name="Fauchery L."/>
            <person name="Guy J."/>
            <person name="Iotti M."/>
            <person name="Le Tacon F."/>
            <person name="Lindquist E.A."/>
            <person name="Lipzen A."/>
            <person name="Malagnac F."/>
            <person name="Mello A."/>
            <person name="Molinier V."/>
            <person name="Miyauchi S."/>
            <person name="Poulain J."/>
            <person name="Riccioni C."/>
            <person name="Rubini A."/>
            <person name="Sitrit Y."/>
            <person name="Splivallo R."/>
            <person name="Traeger S."/>
            <person name="Wang M."/>
            <person name="Zifcakova L."/>
            <person name="Wipf D."/>
            <person name="Zambonelli A."/>
            <person name="Paolocci F."/>
            <person name="Nowrousian M."/>
            <person name="Ottonello S."/>
            <person name="Baldrian P."/>
            <person name="Spatafora J.W."/>
            <person name="Henrissat B."/>
            <person name="Nagy L.G."/>
            <person name="Aury J.M."/>
            <person name="Wincker P."/>
            <person name="Grigoriev I.V."/>
            <person name="Bonfante P."/>
            <person name="Martin F.M."/>
        </authorList>
    </citation>
    <scope>NUCLEOTIDE SEQUENCE [LARGE SCALE GENOMIC DNA]</scope>
    <source>
        <strain evidence="3 4">CCBAS932</strain>
    </source>
</reference>
<evidence type="ECO:0000256" key="2">
    <source>
        <dbReference type="SAM" id="SignalP"/>
    </source>
</evidence>
<feature type="region of interest" description="Disordered" evidence="1">
    <location>
        <begin position="1038"/>
        <end position="1058"/>
    </location>
</feature>
<feature type="region of interest" description="Disordered" evidence="1">
    <location>
        <begin position="746"/>
        <end position="795"/>
    </location>
</feature>
<feature type="compositionally biased region" description="Low complexity" evidence="1">
    <location>
        <begin position="316"/>
        <end position="331"/>
    </location>
</feature>
<evidence type="ECO:0000256" key="1">
    <source>
        <dbReference type="SAM" id="MobiDB-lite"/>
    </source>
</evidence>
<feature type="compositionally biased region" description="Basic residues" evidence="1">
    <location>
        <begin position="524"/>
        <end position="534"/>
    </location>
</feature>
<dbReference type="InterPro" id="IPR045342">
    <property type="entry name" value="Etd1"/>
</dbReference>
<feature type="chain" id="PRO_5018321836" evidence="2">
    <location>
        <begin position="24"/>
        <end position="1170"/>
    </location>
</feature>
<dbReference type="InParanoid" id="A0A3N4KYI4"/>
<accession>A0A3N4KYI4</accession>
<dbReference type="EMBL" id="ML119140">
    <property type="protein sequence ID" value="RPB10815.1"/>
    <property type="molecule type" value="Genomic_DNA"/>
</dbReference>
<dbReference type="Pfam" id="PF20162">
    <property type="entry name" value="Etd1"/>
    <property type="match status" value="1"/>
</dbReference>
<keyword evidence="4" id="KW-1185">Reference proteome</keyword>
<feature type="compositionally biased region" description="Low complexity" evidence="1">
    <location>
        <begin position="87"/>
        <end position="102"/>
    </location>
</feature>
<feature type="region of interest" description="Disordered" evidence="1">
    <location>
        <begin position="995"/>
        <end position="1018"/>
    </location>
</feature>
<feature type="compositionally biased region" description="Basic residues" evidence="1">
    <location>
        <begin position="551"/>
        <end position="560"/>
    </location>
</feature>
<dbReference type="OrthoDB" id="5346713at2759"/>
<feature type="compositionally biased region" description="Polar residues" evidence="1">
    <location>
        <begin position="751"/>
        <end position="765"/>
    </location>
</feature>
<feature type="compositionally biased region" description="Polar residues" evidence="1">
    <location>
        <begin position="252"/>
        <end position="265"/>
    </location>
</feature>